<accession>A0A7Y0QIZ3</accession>
<reference evidence="1 2" key="1">
    <citation type="submission" date="2020-04" db="EMBL/GenBank/DDBJ databases">
        <title>Sequencing and Assembly of C. fimi.</title>
        <authorList>
            <person name="Ramsey A.R."/>
        </authorList>
    </citation>
    <scope>NUCLEOTIDE SEQUENCE [LARGE SCALE GENOMIC DNA]</scope>
    <source>
        <strain evidence="1 2">SB</strain>
    </source>
</reference>
<evidence type="ECO:0000313" key="2">
    <source>
        <dbReference type="Proteomes" id="UP000562124"/>
    </source>
</evidence>
<dbReference type="AlphaFoldDB" id="A0A7Y0QIZ3"/>
<comment type="caution">
    <text evidence="1">The sequence shown here is derived from an EMBL/GenBank/DDBJ whole genome shotgun (WGS) entry which is preliminary data.</text>
</comment>
<dbReference type="RefSeq" id="WP_169326097.1">
    <property type="nucleotide sequence ID" value="NZ_JABCJJ010000071.1"/>
</dbReference>
<evidence type="ECO:0000313" key="1">
    <source>
        <dbReference type="EMBL" id="NMR21738.1"/>
    </source>
</evidence>
<sequence>MWAGNYPNGAVYIVTCTAPLGAPGTSGGWVWLATPPDGFGATETTPGELAARAVELMQLTGPAIGHTPDPGLTGLVGVPVWLWTEVGPTTWGPNTATASVPGLSVTATAQASEIAWEMGDGTTMRCANPGTPYHEGGIQSPTCHHVYQQSSAGQPDDAYRITATTTWQVTWVGGGASGSLTVTRTSSSTVRIGEMQVLITG</sequence>
<dbReference type="EMBL" id="JABCJJ010000071">
    <property type="protein sequence ID" value="NMR21738.1"/>
    <property type="molecule type" value="Genomic_DNA"/>
</dbReference>
<proteinExistence type="predicted"/>
<protein>
    <submittedName>
        <fullName evidence="1">ATP/GTP-binding protein</fullName>
    </submittedName>
</protein>
<organism evidence="1 2">
    <name type="scientific">Cellulomonas fimi</name>
    <dbReference type="NCBI Taxonomy" id="1708"/>
    <lineage>
        <taxon>Bacteria</taxon>
        <taxon>Bacillati</taxon>
        <taxon>Actinomycetota</taxon>
        <taxon>Actinomycetes</taxon>
        <taxon>Micrococcales</taxon>
        <taxon>Cellulomonadaceae</taxon>
        <taxon>Cellulomonas</taxon>
    </lineage>
</organism>
<gene>
    <name evidence="1" type="ORF">HIR71_16245</name>
</gene>
<dbReference type="Proteomes" id="UP000562124">
    <property type="component" value="Unassembled WGS sequence"/>
</dbReference>
<keyword evidence="2" id="KW-1185">Reference proteome</keyword>
<name>A0A7Y0QIZ3_CELFI</name>